<dbReference type="EMBL" id="SMFP01000025">
    <property type="protein sequence ID" value="TDE33834.1"/>
    <property type="molecule type" value="Genomic_DNA"/>
</dbReference>
<protein>
    <submittedName>
        <fullName evidence="1">Uncharacterized protein</fullName>
    </submittedName>
</protein>
<dbReference type="AlphaFoldDB" id="A0A4R5EHM3"/>
<reference evidence="1 2" key="1">
    <citation type="submission" date="2019-03" db="EMBL/GenBank/DDBJ databases">
        <authorList>
            <person name="Zhang S."/>
        </authorList>
    </citation>
    <scope>NUCLEOTIDE SEQUENCE [LARGE SCALE GENOMIC DNA]</scope>
    <source>
        <strain evidence="1 2">S4J41</strain>
    </source>
</reference>
<organism evidence="1 2">
    <name type="scientific">Antarcticimicrobium sediminis</name>
    <dbReference type="NCBI Taxonomy" id="2546227"/>
    <lineage>
        <taxon>Bacteria</taxon>
        <taxon>Pseudomonadati</taxon>
        <taxon>Pseudomonadota</taxon>
        <taxon>Alphaproteobacteria</taxon>
        <taxon>Rhodobacterales</taxon>
        <taxon>Paracoccaceae</taxon>
        <taxon>Antarcticimicrobium</taxon>
    </lineage>
</organism>
<dbReference type="RefSeq" id="WP_132831502.1">
    <property type="nucleotide sequence ID" value="NZ_SMFP01000025.1"/>
</dbReference>
<name>A0A4R5EHM3_9RHOB</name>
<sequence length="187" mass="20804">MSSVTTAFELMKLELETAVEDLNTQGSELFRESRYEEAKALIDRGKQLRAFCDKVEALANEWTATFSGDDHDEDTEKEFQTARTILSASRGSCTRLLVKFSDGTIFAEKTAAQTLAKVIERIGCEQVASVGVLVNGEKIVSTEKSKKYSDIEVPPYFIKTHSSTDQKKRNLEQISKALGLNLNISII</sequence>
<comment type="caution">
    <text evidence="1">The sequence shown here is derived from an EMBL/GenBank/DDBJ whole genome shotgun (WGS) entry which is preliminary data.</text>
</comment>
<proteinExistence type="predicted"/>
<evidence type="ECO:0000313" key="1">
    <source>
        <dbReference type="EMBL" id="TDE33834.1"/>
    </source>
</evidence>
<gene>
    <name evidence="1" type="ORF">E1B25_20765</name>
</gene>
<keyword evidence="2" id="KW-1185">Reference proteome</keyword>
<dbReference type="OrthoDB" id="7857405at2"/>
<dbReference type="Proteomes" id="UP000294662">
    <property type="component" value="Unassembled WGS sequence"/>
</dbReference>
<accession>A0A4R5EHM3</accession>
<evidence type="ECO:0000313" key="2">
    <source>
        <dbReference type="Proteomes" id="UP000294662"/>
    </source>
</evidence>